<dbReference type="InterPro" id="IPR010814">
    <property type="entry name" value="DUF1416"/>
</dbReference>
<keyword evidence="5" id="KW-1185">Reference proteome</keyword>
<dbReference type="EMBL" id="CP070496">
    <property type="protein sequence ID" value="QSB05101.1"/>
    <property type="molecule type" value="Genomic_DNA"/>
</dbReference>
<keyword evidence="1" id="KW-1017">Isopeptide bond</keyword>
<dbReference type="Proteomes" id="UP000662939">
    <property type="component" value="Chromosome"/>
</dbReference>
<evidence type="ECO:0000313" key="4">
    <source>
        <dbReference type="EMBL" id="QSB05101.1"/>
    </source>
</evidence>
<evidence type="ECO:0000256" key="2">
    <source>
        <dbReference type="ARBA" id="ARBA00022843"/>
    </source>
</evidence>
<evidence type="ECO:0000256" key="1">
    <source>
        <dbReference type="ARBA" id="ARBA00022499"/>
    </source>
</evidence>
<gene>
    <name evidence="4" type="ORF">JQS30_15285</name>
</gene>
<evidence type="ECO:0000256" key="3">
    <source>
        <dbReference type="SAM" id="MobiDB-lite"/>
    </source>
</evidence>
<sequence length="115" mass="11823">MSAATATPVNTQTSGCGAPSQDAALPAAVDLETETVVTGLVYDSDGNTVAGAYVRLLDGTGEFTAEVVTGAEGRYRFFAAPGNWTLRALSRFGDGKSEVTVSQGLNESTVTVDRS</sequence>
<name>A0A895XGX4_9ACTN</name>
<keyword evidence="2" id="KW-0832">Ubl conjugation</keyword>
<organism evidence="4 5">
    <name type="scientific">Natronoglycomyces albus</name>
    <dbReference type="NCBI Taxonomy" id="2811108"/>
    <lineage>
        <taxon>Bacteria</taxon>
        <taxon>Bacillati</taxon>
        <taxon>Actinomycetota</taxon>
        <taxon>Actinomycetes</taxon>
        <taxon>Glycomycetales</taxon>
        <taxon>Glycomycetaceae</taxon>
        <taxon>Natronoglycomyces</taxon>
    </lineage>
</organism>
<dbReference type="SUPFAM" id="SSF49464">
    <property type="entry name" value="Carboxypeptidase regulatory domain-like"/>
    <property type="match status" value="1"/>
</dbReference>
<feature type="compositionally biased region" description="Polar residues" evidence="3">
    <location>
        <begin position="1"/>
        <end position="15"/>
    </location>
</feature>
<proteinExistence type="predicted"/>
<evidence type="ECO:0000313" key="5">
    <source>
        <dbReference type="Proteomes" id="UP000662939"/>
    </source>
</evidence>
<dbReference type="Pfam" id="PF07210">
    <property type="entry name" value="DUF1416"/>
    <property type="match status" value="1"/>
</dbReference>
<dbReference type="AlphaFoldDB" id="A0A895XGX4"/>
<dbReference type="RefSeq" id="WP_213171102.1">
    <property type="nucleotide sequence ID" value="NZ_CP070496.1"/>
</dbReference>
<dbReference type="KEGG" id="nav:JQS30_15285"/>
<dbReference type="InterPro" id="IPR008969">
    <property type="entry name" value="CarboxyPept-like_regulatory"/>
</dbReference>
<feature type="region of interest" description="Disordered" evidence="3">
    <location>
        <begin position="1"/>
        <end position="21"/>
    </location>
</feature>
<dbReference type="Gene3D" id="2.60.40.1120">
    <property type="entry name" value="Carboxypeptidase-like, regulatory domain"/>
    <property type="match status" value="1"/>
</dbReference>
<reference evidence="4" key="1">
    <citation type="submission" date="2021-02" db="EMBL/GenBank/DDBJ databases">
        <title>Natronoglycomyces albus gen. nov., sp. nov, a haloalkaliphilic actinobacterium from a soda solonchak soil.</title>
        <authorList>
            <person name="Sorokin D.Y."/>
            <person name="Khijniak T.V."/>
            <person name="Zakharycheva A.P."/>
            <person name="Boueva O.V."/>
            <person name="Ariskina E.V."/>
            <person name="Hahnke R.L."/>
            <person name="Bunk B."/>
            <person name="Sproer C."/>
            <person name="Schumann P."/>
            <person name="Evtushenko L.I."/>
            <person name="Kublanov I.V."/>
        </authorList>
    </citation>
    <scope>NUCLEOTIDE SEQUENCE</scope>
    <source>
        <strain evidence="4">DSM 106290</strain>
    </source>
</reference>
<accession>A0A895XGX4</accession>
<protein>
    <submittedName>
        <fullName evidence="4">DUF1416 domain-containing protein</fullName>
    </submittedName>
</protein>